<dbReference type="EMBL" id="KN837237">
    <property type="protein sequence ID" value="KIJ31739.1"/>
    <property type="molecule type" value="Genomic_DNA"/>
</dbReference>
<reference evidence="2 3" key="1">
    <citation type="submission" date="2014-06" db="EMBL/GenBank/DDBJ databases">
        <title>Evolutionary Origins and Diversification of the Mycorrhizal Mutualists.</title>
        <authorList>
            <consortium name="DOE Joint Genome Institute"/>
            <consortium name="Mycorrhizal Genomics Consortium"/>
            <person name="Kohler A."/>
            <person name="Kuo A."/>
            <person name="Nagy L.G."/>
            <person name="Floudas D."/>
            <person name="Copeland A."/>
            <person name="Barry K.W."/>
            <person name="Cichocki N."/>
            <person name="Veneault-Fourrey C."/>
            <person name="LaButti K."/>
            <person name="Lindquist E.A."/>
            <person name="Lipzen A."/>
            <person name="Lundell T."/>
            <person name="Morin E."/>
            <person name="Murat C."/>
            <person name="Riley R."/>
            <person name="Ohm R."/>
            <person name="Sun H."/>
            <person name="Tunlid A."/>
            <person name="Henrissat B."/>
            <person name="Grigoriev I.V."/>
            <person name="Hibbett D.S."/>
            <person name="Martin F."/>
        </authorList>
    </citation>
    <scope>NUCLEOTIDE SEQUENCE [LARGE SCALE GENOMIC DNA]</scope>
    <source>
        <strain evidence="2 3">SS14</strain>
    </source>
</reference>
<keyword evidence="3" id="KW-1185">Reference proteome</keyword>
<proteinExistence type="predicted"/>
<dbReference type="Proteomes" id="UP000054279">
    <property type="component" value="Unassembled WGS sequence"/>
</dbReference>
<organism evidence="2 3">
    <name type="scientific">Sphaerobolus stellatus (strain SS14)</name>
    <dbReference type="NCBI Taxonomy" id="990650"/>
    <lineage>
        <taxon>Eukaryota</taxon>
        <taxon>Fungi</taxon>
        <taxon>Dikarya</taxon>
        <taxon>Basidiomycota</taxon>
        <taxon>Agaricomycotina</taxon>
        <taxon>Agaricomycetes</taxon>
        <taxon>Phallomycetidae</taxon>
        <taxon>Geastrales</taxon>
        <taxon>Sphaerobolaceae</taxon>
        <taxon>Sphaerobolus</taxon>
    </lineage>
</organism>
<feature type="compositionally biased region" description="Acidic residues" evidence="1">
    <location>
        <begin position="55"/>
        <end position="98"/>
    </location>
</feature>
<gene>
    <name evidence="2" type="ORF">M422DRAFT_266488</name>
</gene>
<name>A0A0C9UB09_SPHS4</name>
<feature type="region of interest" description="Disordered" evidence="1">
    <location>
        <begin position="1"/>
        <end position="98"/>
    </location>
</feature>
<sequence length="98" mass="10930">MTICAYTLHQTTTVSNQTSHSPATGVDECAEGESRAESLPDGSSANENRETQPEQLEEDNEEVNGDPIQEQEQEQEQSEEESDYFNIESEDSEDSEDL</sequence>
<dbReference type="HOGENOM" id="CLU_160878_0_0_1"/>
<evidence type="ECO:0000313" key="2">
    <source>
        <dbReference type="EMBL" id="KIJ31739.1"/>
    </source>
</evidence>
<evidence type="ECO:0000256" key="1">
    <source>
        <dbReference type="SAM" id="MobiDB-lite"/>
    </source>
</evidence>
<protein>
    <submittedName>
        <fullName evidence="2">Uncharacterized protein</fullName>
    </submittedName>
</protein>
<feature type="compositionally biased region" description="Polar residues" evidence="1">
    <location>
        <begin position="8"/>
        <end position="22"/>
    </location>
</feature>
<dbReference type="AlphaFoldDB" id="A0A0C9UB09"/>
<evidence type="ECO:0000313" key="3">
    <source>
        <dbReference type="Proteomes" id="UP000054279"/>
    </source>
</evidence>
<accession>A0A0C9UB09</accession>